<dbReference type="PROSITE" id="PS50943">
    <property type="entry name" value="HTH_CROC1"/>
    <property type="match status" value="1"/>
</dbReference>
<dbReference type="SMART" id="SM00530">
    <property type="entry name" value="HTH_XRE"/>
    <property type="match status" value="1"/>
</dbReference>
<dbReference type="SUPFAM" id="SSF47413">
    <property type="entry name" value="lambda repressor-like DNA-binding domains"/>
    <property type="match status" value="1"/>
</dbReference>
<evidence type="ECO:0000313" key="2">
    <source>
        <dbReference type="EMBL" id="TQI93738.1"/>
    </source>
</evidence>
<dbReference type="Proteomes" id="UP000320876">
    <property type="component" value="Unassembled WGS sequence"/>
</dbReference>
<dbReference type="RefSeq" id="WP_142002799.1">
    <property type="nucleotide sequence ID" value="NZ_VFML01000002.1"/>
</dbReference>
<gene>
    <name evidence="2" type="ORF">FB471_5879</name>
</gene>
<dbReference type="AlphaFoldDB" id="A0A542CSD3"/>
<name>A0A542CSD3_AMYCI</name>
<keyword evidence="3" id="KW-1185">Reference proteome</keyword>
<dbReference type="SUPFAM" id="SSF48452">
    <property type="entry name" value="TPR-like"/>
    <property type="match status" value="1"/>
</dbReference>
<dbReference type="EMBL" id="VFML01000002">
    <property type="protein sequence ID" value="TQI93738.1"/>
    <property type="molecule type" value="Genomic_DNA"/>
</dbReference>
<dbReference type="GO" id="GO:0003677">
    <property type="term" value="F:DNA binding"/>
    <property type="evidence" value="ECO:0007669"/>
    <property type="project" value="InterPro"/>
</dbReference>
<evidence type="ECO:0000259" key="1">
    <source>
        <dbReference type="PROSITE" id="PS50943"/>
    </source>
</evidence>
<dbReference type="OrthoDB" id="5184419at2"/>
<dbReference type="InterPro" id="IPR011990">
    <property type="entry name" value="TPR-like_helical_dom_sf"/>
</dbReference>
<dbReference type="InterPro" id="IPR010982">
    <property type="entry name" value="Lambda_DNA-bd_dom_sf"/>
</dbReference>
<proteinExistence type="predicted"/>
<dbReference type="InterPro" id="IPR001387">
    <property type="entry name" value="Cro/C1-type_HTH"/>
</dbReference>
<protein>
    <submittedName>
        <fullName evidence="2">Cytoskeletal protein RodZ</fullName>
    </submittedName>
</protein>
<comment type="caution">
    <text evidence="2">The sequence shown here is derived from an EMBL/GenBank/DDBJ whole genome shotgun (WGS) entry which is preliminary data.</text>
</comment>
<evidence type="ECO:0000313" key="3">
    <source>
        <dbReference type="Proteomes" id="UP000320876"/>
    </source>
</evidence>
<sequence>MTEGAGAQAAASFGAELRRRRIAAGLSLAALAQRVHYSKGHLGKIETGDKPAGIDLARYCDAALDAGGQLVALVTRDPSAAQPGEAAVEHDAEVWVMSMDPDGSSRLVPMRRRELLTLGAGSLLGLSLGAQGMPAAAQQEATVPAFHALFEQTRKLGQITSPSVVLPTVIAQTHTLRGLAASASSPTQAELLKLGARYAEYAGWMTQEAGDDRGALWWTRSAVEMATAAGDTELTTYALIRQALVTLYREDAAGTVELARQAQADPRTPARIRGLAASREAQGHALACDYDECRRALDRAATLLADSGESAPGGPVIGPATVPGPGLTAAVEGWCLHDLGRPQEAGEVLDRQLAHIPGTARRVHARFGARRALAYAAAGEVDHACTLTRQVLDGAEVVDSATIRVDLRRLARTLSRWHNHQPVRELYPRLTAALRTPLG</sequence>
<reference evidence="2 3" key="1">
    <citation type="submission" date="2019-06" db="EMBL/GenBank/DDBJ databases">
        <title>Sequencing the genomes of 1000 actinobacteria strains.</title>
        <authorList>
            <person name="Klenk H.-P."/>
        </authorList>
    </citation>
    <scope>NUCLEOTIDE SEQUENCE [LARGE SCALE GENOMIC DNA]</scope>
    <source>
        <strain evidence="2 3">DSM 45679</strain>
    </source>
</reference>
<dbReference type="Gene3D" id="1.10.260.40">
    <property type="entry name" value="lambda repressor-like DNA-binding domains"/>
    <property type="match status" value="1"/>
</dbReference>
<dbReference type="Pfam" id="PF13560">
    <property type="entry name" value="HTH_31"/>
    <property type="match status" value="1"/>
</dbReference>
<feature type="domain" description="HTH cro/C1-type" evidence="1">
    <location>
        <begin position="17"/>
        <end position="62"/>
    </location>
</feature>
<organism evidence="2 3">
    <name type="scientific">Amycolatopsis cihanbeyliensis</name>
    <dbReference type="NCBI Taxonomy" id="1128664"/>
    <lineage>
        <taxon>Bacteria</taxon>
        <taxon>Bacillati</taxon>
        <taxon>Actinomycetota</taxon>
        <taxon>Actinomycetes</taxon>
        <taxon>Pseudonocardiales</taxon>
        <taxon>Pseudonocardiaceae</taxon>
        <taxon>Amycolatopsis</taxon>
    </lineage>
</organism>
<accession>A0A542CSD3</accession>